<dbReference type="KEGG" id="csty:KN1_00570"/>
<evidence type="ECO:0000313" key="1">
    <source>
        <dbReference type="EMBL" id="BCU68760.1"/>
    </source>
</evidence>
<protein>
    <submittedName>
        <fullName evidence="1">Uncharacterized protein</fullName>
    </submittedName>
</protein>
<name>A0A8D5ZHN9_9CREN</name>
<sequence>MTIITGLLSLVQGLLITKSLSNSNLKTSYLRMFISFYLNRLNEDDEKQTIKITDLPEIFKKIGHDERRILSFLNDLNEDVSEHGRLTILIKEAFNELRSERGDLFKILETVFDSSNYESLGYKLLGQDRDTLNLINQIIEFLKNNFGDLLELLNNVQDLVRININENND</sequence>
<dbReference type="AlphaFoldDB" id="A0A8D5ZHN9"/>
<organism evidence="1 2">
    <name type="scientific">Stygiolobus caldivivus</name>
    <dbReference type="NCBI Taxonomy" id="2824673"/>
    <lineage>
        <taxon>Archaea</taxon>
        <taxon>Thermoproteota</taxon>
        <taxon>Thermoprotei</taxon>
        <taxon>Sulfolobales</taxon>
        <taxon>Sulfolobaceae</taxon>
        <taxon>Stygiolobus</taxon>
    </lineage>
</organism>
<accession>A0A8D5ZHN9</accession>
<keyword evidence="2" id="KW-1185">Reference proteome</keyword>
<evidence type="ECO:0000313" key="2">
    <source>
        <dbReference type="Proteomes" id="UP000825123"/>
    </source>
</evidence>
<dbReference type="EMBL" id="AP024597">
    <property type="protein sequence ID" value="BCU68760.1"/>
    <property type="molecule type" value="Genomic_DNA"/>
</dbReference>
<gene>
    <name evidence="1" type="ORF">KN1_00570</name>
</gene>
<reference evidence="1 2" key="1">
    <citation type="submission" date="2021-04" db="EMBL/GenBank/DDBJ databases">
        <title>Complete genome sequence of Stygiolobus sp. KN-1.</title>
        <authorList>
            <person name="Nakamura K."/>
            <person name="Sakai H."/>
            <person name="Kurosawa N."/>
        </authorList>
    </citation>
    <scope>NUCLEOTIDE SEQUENCE [LARGE SCALE GENOMIC DNA]</scope>
    <source>
        <strain evidence="1 2">KN-1</strain>
    </source>
</reference>
<proteinExistence type="predicted"/>
<dbReference type="Proteomes" id="UP000825123">
    <property type="component" value="Chromosome"/>
</dbReference>